<dbReference type="GO" id="GO:0006654">
    <property type="term" value="P:phosphatidic acid biosynthetic process"/>
    <property type="evidence" value="ECO:0007669"/>
    <property type="project" value="TreeGrafter"/>
</dbReference>
<accession>A0A3B1E8H8</accession>
<dbReference type="EC" id="2.3.1.51" evidence="5"/>
<keyword evidence="1 5" id="KW-0808">Transferase</keyword>
<sequence length="272" mass="30393">MVRATAGFYADQPFGDHGTLPPDTQGEWSLTLCPLTYAVPNMLWVIVALVVWLCWAWVARRLMDNPRQDFETGLVWRLMQLYTRVVHRLKVEGREHIPEETHPGPLLVVANHTAGVDPLLIQSACPFFLRWMMAADMQLPALAGLWQWAEVIGVDRDGREVAAAREAIRHLREGGVIGIFPEGNLERPAQHILPFLPGVGLILAKTGTRVLPVVIEGTPQVDPAWSSLWRPSRATIRFLPIVSYADSGLRPAEIASDLRERFLDASGWQACD</sequence>
<dbReference type="Pfam" id="PF01553">
    <property type="entry name" value="Acyltransferase"/>
    <property type="match status" value="1"/>
</dbReference>
<organism evidence="5">
    <name type="scientific">hydrothermal vent metagenome</name>
    <dbReference type="NCBI Taxonomy" id="652676"/>
    <lineage>
        <taxon>unclassified sequences</taxon>
        <taxon>metagenomes</taxon>
        <taxon>ecological metagenomes</taxon>
    </lineage>
</organism>
<dbReference type="AlphaFoldDB" id="A0A3B1E8H8"/>
<keyword evidence="3" id="KW-0472">Membrane</keyword>
<evidence type="ECO:0000313" key="5">
    <source>
        <dbReference type="EMBL" id="VAX41377.1"/>
    </source>
</evidence>
<dbReference type="PANTHER" id="PTHR10434">
    <property type="entry name" value="1-ACYL-SN-GLYCEROL-3-PHOSPHATE ACYLTRANSFERASE"/>
    <property type="match status" value="1"/>
</dbReference>
<keyword evidence="2 5" id="KW-0012">Acyltransferase</keyword>
<dbReference type="CDD" id="cd07989">
    <property type="entry name" value="LPLAT_AGPAT-like"/>
    <property type="match status" value="1"/>
</dbReference>
<name>A0A3B1E8H8_9ZZZZ</name>
<protein>
    <submittedName>
        <fullName evidence="5">1-acyl-sn-glycerol-3-phosphate acyltransferase</fullName>
        <ecNumber evidence="5">2.3.1.51</ecNumber>
    </submittedName>
</protein>
<evidence type="ECO:0000256" key="3">
    <source>
        <dbReference type="SAM" id="Phobius"/>
    </source>
</evidence>
<dbReference type="EMBL" id="UOGK01000531">
    <property type="protein sequence ID" value="VAX41377.1"/>
    <property type="molecule type" value="Genomic_DNA"/>
</dbReference>
<keyword evidence="3" id="KW-0812">Transmembrane</keyword>
<feature type="non-terminal residue" evidence="5">
    <location>
        <position position="272"/>
    </location>
</feature>
<dbReference type="GO" id="GO:0003841">
    <property type="term" value="F:1-acylglycerol-3-phosphate O-acyltransferase activity"/>
    <property type="evidence" value="ECO:0007669"/>
    <property type="project" value="UniProtKB-EC"/>
</dbReference>
<feature type="transmembrane region" description="Helical" evidence="3">
    <location>
        <begin position="37"/>
        <end position="58"/>
    </location>
</feature>
<evidence type="ECO:0000259" key="4">
    <source>
        <dbReference type="SMART" id="SM00563"/>
    </source>
</evidence>
<dbReference type="PANTHER" id="PTHR10434:SF11">
    <property type="entry name" value="1-ACYL-SN-GLYCEROL-3-PHOSPHATE ACYLTRANSFERASE"/>
    <property type="match status" value="1"/>
</dbReference>
<feature type="domain" description="Phospholipid/glycerol acyltransferase" evidence="4">
    <location>
        <begin position="106"/>
        <end position="218"/>
    </location>
</feature>
<dbReference type="InterPro" id="IPR002123">
    <property type="entry name" value="Plipid/glycerol_acylTrfase"/>
</dbReference>
<gene>
    <name evidence="5" type="ORF">MNBD_PLANCTO03-1072</name>
</gene>
<evidence type="ECO:0000256" key="2">
    <source>
        <dbReference type="ARBA" id="ARBA00023315"/>
    </source>
</evidence>
<dbReference type="SUPFAM" id="SSF69593">
    <property type="entry name" value="Glycerol-3-phosphate (1)-acyltransferase"/>
    <property type="match status" value="1"/>
</dbReference>
<evidence type="ECO:0000256" key="1">
    <source>
        <dbReference type="ARBA" id="ARBA00022679"/>
    </source>
</evidence>
<proteinExistence type="predicted"/>
<keyword evidence="3" id="KW-1133">Transmembrane helix</keyword>
<reference evidence="5" key="1">
    <citation type="submission" date="2018-06" db="EMBL/GenBank/DDBJ databases">
        <authorList>
            <person name="Zhirakovskaya E."/>
        </authorList>
    </citation>
    <scope>NUCLEOTIDE SEQUENCE</scope>
</reference>
<dbReference type="SMART" id="SM00563">
    <property type="entry name" value="PlsC"/>
    <property type="match status" value="1"/>
</dbReference>